<dbReference type="EMBL" id="BAABHF010000022">
    <property type="protein sequence ID" value="GAA4496756.1"/>
    <property type="molecule type" value="Genomic_DNA"/>
</dbReference>
<dbReference type="PROSITE" id="PS00122">
    <property type="entry name" value="CARBOXYLESTERASE_B_1"/>
    <property type="match status" value="1"/>
</dbReference>
<feature type="chain" id="PRO_5045012924" description="Carboxylic ester hydrolase" evidence="3">
    <location>
        <begin position="33"/>
        <end position="522"/>
    </location>
</feature>
<keyword evidence="7" id="KW-1185">Reference proteome</keyword>
<sequence>MRGLSHQRRAALTAAALVPILTIGASGAMAHAADHSGPDAPASPTGKSRWTAPRPAAGWSEVRDATRFGHRCAQTSGWDPGYENPTLTEDCLSLNVYAPKQAQGRRPVLVWIHGGGFTGGAGQDTNPREFVQQANAVVVTVNYRLGALGFLNLPQLRQASADGPGNFGLLDQQAALRWVQANIAGFGGDPRNVTIAGQSAGGSSVCDQIASPTAKGLFSRAIIMSGGCGMSSAADGEKTGLAFVQAAGCSGASDVLACLRGKPAADLLAAQQKAGVRPSVGGAAFPADPATAVPAGRTNRVPVLLGQVNNERSLFTFQNYDYVGKPLTADQYEALVRSTYGDDAGKVLAEYPVGEFDSPDVAWTTVQDDSASYTRQRLYAQLSRYVPTYAYEFAESDTPQFTSIYRIQQKSEAARNHPFGATHVDDLGYLWDYLGQTLPYTDDELDLSNQMIRYWGRFATTGDPNGAATPTWPKYSQRTDLMMSLVACDTSPATGKPPAACSAVTDRFGAEHDTAFWKSLSS</sequence>
<gene>
    <name evidence="6" type="ORF">GCM10023191_039290</name>
</gene>
<dbReference type="PANTHER" id="PTHR11559">
    <property type="entry name" value="CARBOXYLESTERASE"/>
    <property type="match status" value="1"/>
</dbReference>
<protein>
    <recommendedName>
        <fullName evidence="3">Carboxylic ester hydrolase</fullName>
        <ecNumber evidence="3">3.1.1.-</ecNumber>
    </recommendedName>
</protein>
<reference evidence="7" key="1">
    <citation type="journal article" date="2019" name="Int. J. Syst. Evol. Microbiol.">
        <title>The Global Catalogue of Microorganisms (GCM) 10K type strain sequencing project: providing services to taxonomists for standard genome sequencing and annotation.</title>
        <authorList>
            <consortium name="The Broad Institute Genomics Platform"/>
            <consortium name="The Broad Institute Genome Sequencing Center for Infectious Disease"/>
            <person name="Wu L."/>
            <person name="Ma J."/>
        </authorList>
    </citation>
    <scope>NUCLEOTIDE SEQUENCE [LARGE SCALE GENOMIC DNA]</scope>
    <source>
        <strain evidence="7">JCM 17933</strain>
    </source>
</reference>
<dbReference type="Proteomes" id="UP001500503">
    <property type="component" value="Unassembled WGS sequence"/>
</dbReference>
<organism evidence="6 7">
    <name type="scientific">Actinoallomurus oryzae</name>
    <dbReference type="NCBI Taxonomy" id="502180"/>
    <lineage>
        <taxon>Bacteria</taxon>
        <taxon>Bacillati</taxon>
        <taxon>Actinomycetota</taxon>
        <taxon>Actinomycetes</taxon>
        <taxon>Streptosporangiales</taxon>
        <taxon>Thermomonosporaceae</taxon>
        <taxon>Actinoallomurus</taxon>
    </lineage>
</organism>
<evidence type="ECO:0000256" key="4">
    <source>
        <dbReference type="SAM" id="MobiDB-lite"/>
    </source>
</evidence>
<feature type="signal peptide" evidence="3">
    <location>
        <begin position="1"/>
        <end position="32"/>
    </location>
</feature>
<dbReference type="InterPro" id="IPR029058">
    <property type="entry name" value="AB_hydrolase_fold"/>
</dbReference>
<evidence type="ECO:0000259" key="5">
    <source>
        <dbReference type="Pfam" id="PF00135"/>
    </source>
</evidence>
<evidence type="ECO:0000256" key="2">
    <source>
        <dbReference type="ARBA" id="ARBA00022801"/>
    </source>
</evidence>
<comment type="similarity">
    <text evidence="1 3">Belongs to the type-B carboxylesterase/lipase family.</text>
</comment>
<keyword evidence="3" id="KW-0732">Signal</keyword>
<proteinExistence type="inferred from homology"/>
<comment type="caution">
    <text evidence="6">The sequence shown here is derived from an EMBL/GenBank/DDBJ whole genome shotgun (WGS) entry which is preliminary data.</text>
</comment>
<dbReference type="InterPro" id="IPR050309">
    <property type="entry name" value="Type-B_Carboxylest/Lipase"/>
</dbReference>
<dbReference type="InterPro" id="IPR002018">
    <property type="entry name" value="CarbesteraseB"/>
</dbReference>
<evidence type="ECO:0000256" key="1">
    <source>
        <dbReference type="ARBA" id="ARBA00005964"/>
    </source>
</evidence>
<dbReference type="Pfam" id="PF00135">
    <property type="entry name" value="COesterase"/>
    <property type="match status" value="1"/>
</dbReference>
<dbReference type="Gene3D" id="3.40.50.1820">
    <property type="entry name" value="alpha/beta hydrolase"/>
    <property type="match status" value="1"/>
</dbReference>
<evidence type="ECO:0000313" key="6">
    <source>
        <dbReference type="EMBL" id="GAA4496756.1"/>
    </source>
</evidence>
<dbReference type="SUPFAM" id="SSF53474">
    <property type="entry name" value="alpha/beta-Hydrolases"/>
    <property type="match status" value="1"/>
</dbReference>
<dbReference type="InterPro" id="IPR019826">
    <property type="entry name" value="Carboxylesterase_B_AS"/>
</dbReference>
<dbReference type="RefSeq" id="WP_345465621.1">
    <property type="nucleotide sequence ID" value="NZ_BAABHF010000022.1"/>
</dbReference>
<evidence type="ECO:0000256" key="3">
    <source>
        <dbReference type="RuleBase" id="RU361235"/>
    </source>
</evidence>
<dbReference type="EC" id="3.1.1.-" evidence="3"/>
<feature type="domain" description="Carboxylesterase type B" evidence="5">
    <location>
        <begin position="43"/>
        <end position="485"/>
    </location>
</feature>
<feature type="region of interest" description="Disordered" evidence="4">
    <location>
        <begin position="31"/>
        <end position="61"/>
    </location>
</feature>
<accession>A0ABP8Q447</accession>
<evidence type="ECO:0000313" key="7">
    <source>
        <dbReference type="Proteomes" id="UP001500503"/>
    </source>
</evidence>
<keyword evidence="2 3" id="KW-0378">Hydrolase</keyword>
<name>A0ABP8Q447_9ACTN</name>